<evidence type="ECO:0000256" key="1">
    <source>
        <dbReference type="SAM" id="Phobius"/>
    </source>
</evidence>
<protein>
    <submittedName>
        <fullName evidence="2">Zinc ribbon domain-containing protein</fullName>
    </submittedName>
</protein>
<keyword evidence="1" id="KW-1133">Transmembrane helix</keyword>
<keyword evidence="1" id="KW-0812">Transmembrane</keyword>
<feature type="transmembrane region" description="Helical" evidence="1">
    <location>
        <begin position="83"/>
        <end position="104"/>
    </location>
</feature>
<gene>
    <name evidence="2" type="ORF">C4520_01240</name>
</gene>
<name>A0A3A4P9J7_ABYX5</name>
<sequence>MESLLKRLLYPFIALSVLGLILSLIVHVSALLAIPPPFGESFLLLHIGIFIVWIPAVLVMGPLTREYKQRDLWKGALRGCPPWMKRMALFFFGYAMINFVLFIFLGRGRNAEVPSLIHRGFSGHWMAFYSAALAIMYSAVKVESLPVFRRCPNGHPLSPEAKFCEKCGMPATDIDGLGRE</sequence>
<feature type="transmembrane region" description="Helical" evidence="1">
    <location>
        <begin position="12"/>
        <end position="35"/>
    </location>
</feature>
<evidence type="ECO:0000313" key="3">
    <source>
        <dbReference type="Proteomes" id="UP000265882"/>
    </source>
</evidence>
<feature type="transmembrane region" description="Helical" evidence="1">
    <location>
        <begin position="124"/>
        <end position="140"/>
    </location>
</feature>
<reference evidence="2 3" key="1">
    <citation type="journal article" date="2017" name="ISME J.">
        <title>Energy and carbon metabolisms in a deep terrestrial subsurface fluid microbial community.</title>
        <authorList>
            <person name="Momper L."/>
            <person name="Jungbluth S.P."/>
            <person name="Lee M.D."/>
            <person name="Amend J.P."/>
        </authorList>
    </citation>
    <scope>NUCLEOTIDE SEQUENCE [LARGE SCALE GENOMIC DNA]</scope>
    <source>
        <strain evidence="2">SURF_5</strain>
    </source>
</reference>
<proteinExistence type="predicted"/>
<evidence type="ECO:0000313" key="2">
    <source>
        <dbReference type="EMBL" id="RJP26080.1"/>
    </source>
</evidence>
<feature type="transmembrane region" description="Helical" evidence="1">
    <location>
        <begin position="41"/>
        <end position="63"/>
    </location>
</feature>
<accession>A0A3A4P9J7</accession>
<organism evidence="2 3">
    <name type="scientific">Abyssobacteria bacterium (strain SURF_5)</name>
    <dbReference type="NCBI Taxonomy" id="2093360"/>
    <lineage>
        <taxon>Bacteria</taxon>
        <taxon>Pseudomonadati</taxon>
        <taxon>Candidatus Hydrogenedentota</taxon>
        <taxon>Candidatus Abyssobacteria</taxon>
    </lineage>
</organism>
<keyword evidence="1" id="KW-0472">Membrane</keyword>
<comment type="caution">
    <text evidence="2">The sequence shown here is derived from an EMBL/GenBank/DDBJ whole genome shotgun (WGS) entry which is preliminary data.</text>
</comment>
<dbReference type="Proteomes" id="UP000265882">
    <property type="component" value="Unassembled WGS sequence"/>
</dbReference>
<dbReference type="AlphaFoldDB" id="A0A3A4P9J7"/>
<dbReference type="EMBL" id="QZKU01000013">
    <property type="protein sequence ID" value="RJP26080.1"/>
    <property type="molecule type" value="Genomic_DNA"/>
</dbReference>